<dbReference type="SUPFAM" id="SSF52402">
    <property type="entry name" value="Adenine nucleotide alpha hydrolases-like"/>
    <property type="match status" value="1"/>
</dbReference>
<accession>A0ABW4V4T4</accession>
<dbReference type="EMBL" id="JBHUHF010000001">
    <property type="protein sequence ID" value="MFD2024638.1"/>
    <property type="molecule type" value="Genomic_DNA"/>
</dbReference>
<comment type="caution">
    <text evidence="2">The sequence shown here is derived from an EMBL/GenBank/DDBJ whole genome shotgun (WGS) entry which is preliminary data.</text>
</comment>
<dbReference type="InterPro" id="IPR006016">
    <property type="entry name" value="UspA"/>
</dbReference>
<protein>
    <submittedName>
        <fullName evidence="2">Universal stress protein</fullName>
    </submittedName>
</protein>
<evidence type="ECO:0000313" key="3">
    <source>
        <dbReference type="Proteomes" id="UP001597338"/>
    </source>
</evidence>
<evidence type="ECO:0000259" key="1">
    <source>
        <dbReference type="Pfam" id="PF00582"/>
    </source>
</evidence>
<sequence length="183" mass="19748">MSDRPVPQPSIDRMTPFSGHPIVVGVVPGQAALVALTAVDWAHTAGSPAVYFAFADTARYTVEEHPDGSVHHAPIDPDAVDHAWHDTEAVLRTQLARALRGSTVPWELRYLAGRPDRALTHLARAVDAAVIVVGTRAPGGGARVREFFEGSVAVHLAHHQHRPVLTVPLSVVDWKELRAPWAG</sequence>
<dbReference type="Proteomes" id="UP001597338">
    <property type="component" value="Unassembled WGS sequence"/>
</dbReference>
<keyword evidence="3" id="KW-1185">Reference proteome</keyword>
<gene>
    <name evidence="2" type="ORF">ACFSL2_03860</name>
</gene>
<dbReference type="InterPro" id="IPR014729">
    <property type="entry name" value="Rossmann-like_a/b/a_fold"/>
</dbReference>
<reference evidence="3" key="1">
    <citation type="journal article" date="2019" name="Int. J. Syst. Evol. Microbiol.">
        <title>The Global Catalogue of Microorganisms (GCM) 10K type strain sequencing project: providing services to taxonomists for standard genome sequencing and annotation.</title>
        <authorList>
            <consortium name="The Broad Institute Genomics Platform"/>
            <consortium name="The Broad Institute Genome Sequencing Center for Infectious Disease"/>
            <person name="Wu L."/>
            <person name="Ma J."/>
        </authorList>
    </citation>
    <scope>NUCLEOTIDE SEQUENCE [LARGE SCALE GENOMIC DNA]</scope>
    <source>
        <strain evidence="3">CCM 7043</strain>
    </source>
</reference>
<dbReference type="Pfam" id="PF00582">
    <property type="entry name" value="Usp"/>
    <property type="match status" value="1"/>
</dbReference>
<evidence type="ECO:0000313" key="2">
    <source>
        <dbReference type="EMBL" id="MFD2024638.1"/>
    </source>
</evidence>
<organism evidence="2 3">
    <name type="scientific">Promicromonospora aerolata</name>
    <dbReference type="NCBI Taxonomy" id="195749"/>
    <lineage>
        <taxon>Bacteria</taxon>
        <taxon>Bacillati</taxon>
        <taxon>Actinomycetota</taxon>
        <taxon>Actinomycetes</taxon>
        <taxon>Micrococcales</taxon>
        <taxon>Promicromonosporaceae</taxon>
        <taxon>Promicromonospora</taxon>
    </lineage>
</organism>
<dbReference type="RefSeq" id="WP_377196575.1">
    <property type="nucleotide sequence ID" value="NZ_JBHUHF010000001.1"/>
</dbReference>
<name>A0ABW4V4T4_9MICO</name>
<dbReference type="Gene3D" id="3.40.50.620">
    <property type="entry name" value="HUPs"/>
    <property type="match status" value="1"/>
</dbReference>
<feature type="domain" description="UspA" evidence="1">
    <location>
        <begin position="38"/>
        <end position="168"/>
    </location>
</feature>
<proteinExistence type="predicted"/>